<evidence type="ECO:0000259" key="1">
    <source>
        <dbReference type="Pfam" id="PF18899"/>
    </source>
</evidence>
<dbReference type="EMBL" id="JANFYS010000008">
    <property type="protein sequence ID" value="MCQ4769857.1"/>
    <property type="molecule type" value="Genomic_DNA"/>
</dbReference>
<dbReference type="InterPro" id="IPR043714">
    <property type="entry name" value="DUF5655"/>
</dbReference>
<sequence length="135" mass="15591">MLTPAHYEADVLFFFDGKPLEHSLYEALFQQLDAVFPDTSVKVQKSQISFYARHLFAAVSLPVRRRKSWPEHCLLITFGLSRRLSAPRIAVATEPYPNRWTHHVVVDQEGQLDAELLGWLREAYVFAEQKGRHPS</sequence>
<reference evidence="2" key="1">
    <citation type="submission" date="2022-06" db="EMBL/GenBank/DDBJ databases">
        <title>Isolation of gut microbiota from human fecal samples.</title>
        <authorList>
            <person name="Pamer E.G."/>
            <person name="Barat B."/>
            <person name="Waligurski E."/>
            <person name="Medina S."/>
            <person name="Paddock L."/>
            <person name="Mostad J."/>
        </authorList>
    </citation>
    <scope>NUCLEOTIDE SEQUENCE</scope>
    <source>
        <strain evidence="2">DFI.9.91</strain>
    </source>
</reference>
<protein>
    <submittedName>
        <fullName evidence="2">DUF5655 domain-containing protein</fullName>
    </submittedName>
</protein>
<accession>A0AAW5JKU4</accession>
<evidence type="ECO:0000313" key="2">
    <source>
        <dbReference type="EMBL" id="MCQ4769857.1"/>
    </source>
</evidence>
<comment type="caution">
    <text evidence="2">The sequence shown here is derived from an EMBL/GenBank/DDBJ whole genome shotgun (WGS) entry which is preliminary data.</text>
</comment>
<dbReference type="Proteomes" id="UP001204562">
    <property type="component" value="Unassembled WGS sequence"/>
</dbReference>
<dbReference type="RefSeq" id="WP_256303471.1">
    <property type="nucleotide sequence ID" value="NZ_JANFYS010000008.1"/>
</dbReference>
<organism evidence="2 3">
    <name type="scientific">Intestinimonas massiliensis</name>
    <name type="common">ex Afouda et al. 2020</name>
    <dbReference type="NCBI Taxonomy" id="1673721"/>
    <lineage>
        <taxon>Bacteria</taxon>
        <taxon>Bacillati</taxon>
        <taxon>Bacillota</taxon>
        <taxon>Clostridia</taxon>
        <taxon>Eubacteriales</taxon>
        <taxon>Intestinimonas</taxon>
    </lineage>
</organism>
<dbReference type="AlphaFoldDB" id="A0AAW5JKU4"/>
<feature type="domain" description="DUF5655" evidence="1">
    <location>
        <begin position="23"/>
        <end position="126"/>
    </location>
</feature>
<dbReference type="Pfam" id="PF18899">
    <property type="entry name" value="DUF5655"/>
    <property type="match status" value="1"/>
</dbReference>
<proteinExistence type="predicted"/>
<name>A0AAW5JKU4_9FIRM</name>
<gene>
    <name evidence="2" type="ORF">NE579_05190</name>
</gene>
<evidence type="ECO:0000313" key="3">
    <source>
        <dbReference type="Proteomes" id="UP001204562"/>
    </source>
</evidence>